<dbReference type="SMART" id="SM00432">
    <property type="entry name" value="MADS"/>
    <property type="match status" value="1"/>
</dbReference>
<feature type="compositionally biased region" description="Polar residues" evidence="6">
    <location>
        <begin position="332"/>
        <end position="343"/>
    </location>
</feature>
<evidence type="ECO:0000256" key="4">
    <source>
        <dbReference type="ARBA" id="ARBA00023163"/>
    </source>
</evidence>
<organism evidence="8 9">
    <name type="scientific">Erythroxylum novogranatense</name>
    <dbReference type="NCBI Taxonomy" id="1862640"/>
    <lineage>
        <taxon>Eukaryota</taxon>
        <taxon>Viridiplantae</taxon>
        <taxon>Streptophyta</taxon>
        <taxon>Embryophyta</taxon>
        <taxon>Tracheophyta</taxon>
        <taxon>Spermatophyta</taxon>
        <taxon>Magnoliopsida</taxon>
        <taxon>eudicotyledons</taxon>
        <taxon>Gunneridae</taxon>
        <taxon>Pentapetalae</taxon>
        <taxon>rosids</taxon>
        <taxon>fabids</taxon>
        <taxon>Malpighiales</taxon>
        <taxon>Erythroxylaceae</taxon>
        <taxon>Erythroxylum</taxon>
    </lineage>
</organism>
<dbReference type="InterPro" id="IPR002100">
    <property type="entry name" value="TF_MADSbox"/>
</dbReference>
<dbReference type="GO" id="GO:0045944">
    <property type="term" value="P:positive regulation of transcription by RNA polymerase II"/>
    <property type="evidence" value="ECO:0007669"/>
    <property type="project" value="InterPro"/>
</dbReference>
<dbReference type="GO" id="GO:0005634">
    <property type="term" value="C:nucleus"/>
    <property type="evidence" value="ECO:0007669"/>
    <property type="project" value="UniProtKB-SubCell"/>
</dbReference>
<accession>A0AAV8SRD3</accession>
<keyword evidence="5" id="KW-0539">Nucleus</keyword>
<proteinExistence type="predicted"/>
<dbReference type="InterPro" id="IPR036879">
    <property type="entry name" value="TF_MADSbox_sf"/>
</dbReference>
<keyword evidence="2" id="KW-0805">Transcription regulation</keyword>
<feature type="region of interest" description="Disordered" evidence="6">
    <location>
        <begin position="282"/>
        <end position="343"/>
    </location>
</feature>
<keyword evidence="9" id="KW-1185">Reference proteome</keyword>
<dbReference type="GO" id="GO:0000987">
    <property type="term" value="F:cis-regulatory region sequence-specific DNA binding"/>
    <property type="evidence" value="ECO:0007669"/>
    <property type="project" value="InterPro"/>
</dbReference>
<dbReference type="Proteomes" id="UP001159364">
    <property type="component" value="Linkage Group LG09"/>
</dbReference>
<sequence length="343" mass="36778">MVKRRIQISRIVNDRARNSSFTKRRGSLVKMVSELSTLCDVRALLIIFSPRDNEPKLWPSNDDVRQLLNEYQSIPEVERSKKMENQESYLRGRVQKMCEKSLKLQETNYATEIDYLMHQIHVNGIEGLELVDQITASKLVEQKLQEIRARIVRLRHQEVSDMLMGQHVAAENPNPLEIAATGGSGMEFCRTYEVGGRSYGSGLDRGLRYYVVPNITGLGGTPHGFAGGSSSNIGLVGPSLFGGDIPVVSAAAGNSNIIGIGGVPYHGGGNVSNISSAGPDGGDAINLAGTATQLPPSSQIGKDSSGGSGSRQQGPPALDLFGSGSDAGRQLDATQTLNRSNVS</sequence>
<evidence type="ECO:0000313" key="8">
    <source>
        <dbReference type="EMBL" id="KAJ8754533.1"/>
    </source>
</evidence>
<protein>
    <recommendedName>
        <fullName evidence="7">MADS-box domain-containing protein</fullName>
    </recommendedName>
</protein>
<evidence type="ECO:0000256" key="1">
    <source>
        <dbReference type="ARBA" id="ARBA00004123"/>
    </source>
</evidence>
<keyword evidence="4" id="KW-0804">Transcription</keyword>
<dbReference type="PRINTS" id="PR00404">
    <property type="entry name" value="MADSDOMAIN"/>
</dbReference>
<evidence type="ECO:0000256" key="5">
    <source>
        <dbReference type="ARBA" id="ARBA00023242"/>
    </source>
</evidence>
<evidence type="ECO:0000256" key="6">
    <source>
        <dbReference type="SAM" id="MobiDB-lite"/>
    </source>
</evidence>
<dbReference type="PROSITE" id="PS50066">
    <property type="entry name" value="MADS_BOX_2"/>
    <property type="match status" value="1"/>
</dbReference>
<dbReference type="EMBL" id="JAIWQS010000009">
    <property type="protein sequence ID" value="KAJ8754533.1"/>
    <property type="molecule type" value="Genomic_DNA"/>
</dbReference>
<evidence type="ECO:0000313" key="9">
    <source>
        <dbReference type="Proteomes" id="UP001159364"/>
    </source>
</evidence>
<dbReference type="InterPro" id="IPR050142">
    <property type="entry name" value="MADS-box/MEF2_TF"/>
</dbReference>
<name>A0AAV8SRD3_9ROSI</name>
<comment type="subcellular location">
    <subcellularLocation>
        <location evidence="1">Nucleus</location>
    </subcellularLocation>
</comment>
<dbReference type="InterPro" id="IPR033897">
    <property type="entry name" value="SRF-like_MADS-box"/>
</dbReference>
<reference evidence="8 9" key="1">
    <citation type="submission" date="2021-09" db="EMBL/GenBank/DDBJ databases">
        <title>Genomic insights and catalytic innovation underlie evolution of tropane alkaloids biosynthesis.</title>
        <authorList>
            <person name="Wang Y.-J."/>
            <person name="Tian T."/>
            <person name="Huang J.-P."/>
            <person name="Huang S.-X."/>
        </authorList>
    </citation>
    <scope>NUCLEOTIDE SEQUENCE [LARGE SCALE GENOMIC DNA]</scope>
    <source>
        <strain evidence="8">KIB-2018</strain>
        <tissue evidence="8">Leaf</tissue>
    </source>
</reference>
<comment type="caution">
    <text evidence="8">The sequence shown here is derived from an EMBL/GenBank/DDBJ whole genome shotgun (WGS) entry which is preliminary data.</text>
</comment>
<keyword evidence="3" id="KW-0238">DNA-binding</keyword>
<dbReference type="CDD" id="cd00266">
    <property type="entry name" value="MADS_SRF_like"/>
    <property type="match status" value="1"/>
</dbReference>
<gene>
    <name evidence="8" type="ORF">K2173_005694</name>
</gene>
<evidence type="ECO:0000256" key="2">
    <source>
        <dbReference type="ARBA" id="ARBA00023015"/>
    </source>
</evidence>
<dbReference type="SUPFAM" id="SSF55455">
    <property type="entry name" value="SRF-like"/>
    <property type="match status" value="1"/>
</dbReference>
<dbReference type="GO" id="GO:0000981">
    <property type="term" value="F:DNA-binding transcription factor activity, RNA polymerase II-specific"/>
    <property type="evidence" value="ECO:0007669"/>
    <property type="project" value="InterPro"/>
</dbReference>
<dbReference type="GO" id="GO:0046983">
    <property type="term" value="F:protein dimerization activity"/>
    <property type="evidence" value="ECO:0007669"/>
    <property type="project" value="InterPro"/>
</dbReference>
<dbReference type="Pfam" id="PF00319">
    <property type="entry name" value="SRF-TF"/>
    <property type="match status" value="1"/>
</dbReference>
<evidence type="ECO:0000259" key="7">
    <source>
        <dbReference type="PROSITE" id="PS50066"/>
    </source>
</evidence>
<feature type="domain" description="MADS-box" evidence="7">
    <location>
        <begin position="1"/>
        <end position="51"/>
    </location>
</feature>
<evidence type="ECO:0000256" key="3">
    <source>
        <dbReference type="ARBA" id="ARBA00023125"/>
    </source>
</evidence>
<dbReference type="AlphaFoldDB" id="A0AAV8SRD3"/>
<dbReference type="Gene3D" id="3.40.1810.10">
    <property type="entry name" value="Transcription factor, MADS-box"/>
    <property type="match status" value="1"/>
</dbReference>
<dbReference type="PANTHER" id="PTHR48019">
    <property type="entry name" value="SERUM RESPONSE FACTOR HOMOLOG"/>
    <property type="match status" value="1"/>
</dbReference>